<reference evidence="3" key="1">
    <citation type="submission" date="2021-03" db="EMBL/GenBank/DDBJ databases">
        <title>Evolutionary innovations through gain and loss of genes in the ectomycorrhizal Boletales.</title>
        <authorList>
            <person name="Wu G."/>
            <person name="Miyauchi S."/>
            <person name="Morin E."/>
            <person name="Yang Z.-L."/>
            <person name="Xu J."/>
            <person name="Martin F.M."/>
        </authorList>
    </citation>
    <scope>NUCLEOTIDE SEQUENCE</scope>
    <source>
        <strain evidence="3">BR01</strain>
    </source>
</reference>
<feature type="compositionally biased region" description="Low complexity" evidence="1">
    <location>
        <begin position="255"/>
        <end position="269"/>
    </location>
</feature>
<keyword evidence="4" id="KW-1185">Reference proteome</keyword>
<evidence type="ECO:0000313" key="3">
    <source>
        <dbReference type="EMBL" id="KAG6376916.1"/>
    </source>
</evidence>
<proteinExistence type="predicted"/>
<dbReference type="CDD" id="cd12087">
    <property type="entry name" value="TM_EGFR-like"/>
    <property type="match status" value="1"/>
</dbReference>
<keyword evidence="2" id="KW-1133">Transmembrane helix</keyword>
<name>A0A8I2YRN6_9AGAM</name>
<evidence type="ECO:0000313" key="4">
    <source>
        <dbReference type="Proteomes" id="UP000683000"/>
    </source>
</evidence>
<feature type="transmembrane region" description="Helical" evidence="2">
    <location>
        <begin position="163"/>
        <end position="185"/>
    </location>
</feature>
<gene>
    <name evidence="3" type="ORF">JVT61DRAFT_947</name>
</gene>
<dbReference type="AlphaFoldDB" id="A0A8I2YRN6"/>
<feature type="compositionally biased region" description="Polar residues" evidence="1">
    <location>
        <begin position="334"/>
        <end position="346"/>
    </location>
</feature>
<comment type="caution">
    <text evidence="3">The sequence shown here is derived from an EMBL/GenBank/DDBJ whole genome shotgun (WGS) entry which is preliminary data.</text>
</comment>
<dbReference type="EMBL" id="JAGFBS010000010">
    <property type="protein sequence ID" value="KAG6376916.1"/>
    <property type="molecule type" value="Genomic_DNA"/>
</dbReference>
<dbReference type="OrthoDB" id="2796893at2759"/>
<evidence type="ECO:0000256" key="2">
    <source>
        <dbReference type="SAM" id="Phobius"/>
    </source>
</evidence>
<keyword evidence="2" id="KW-0472">Membrane</keyword>
<feature type="region of interest" description="Disordered" evidence="1">
    <location>
        <begin position="238"/>
        <end position="269"/>
    </location>
</feature>
<sequence>MSTTLNCLGWMQNQNDQNPCTVAQDVGQLCNTEYTVSLTNFQEGKYVPNATTTSGCTCSWSIYNLLSACAYCVGQSQYPSWNTWVADCGSNASSISRLGLRTSQGIPFWAATNPSIWDNATFNVVQAADIAAAAHPDVTGGPLPTSTSTTTSSSAPSISVGPIVGGVIGAITLLVIGALTTCWAVRRHRRQGTHTTPIGVPSFNASQPIIVPVPSIRHQAGVQPFPYGYTYRPVSPLASPAHSTTRLTATSPLASPVSSGFSSQGNSASLPVTDAADIITPFLARSSTRHRNRSNAPRPTSKAAEVRSERATSPSGRRLRLNPPPYSAFVAPESSGTTMPGAQNVSTKKHKRRNGSGSDALGAFKDVDNGECDHCPYRFANGAESDARCNVGQGNSGERGERSE</sequence>
<keyword evidence="2" id="KW-0812">Transmembrane</keyword>
<evidence type="ECO:0000256" key="1">
    <source>
        <dbReference type="SAM" id="MobiDB-lite"/>
    </source>
</evidence>
<feature type="region of interest" description="Disordered" evidence="1">
    <location>
        <begin position="283"/>
        <end position="362"/>
    </location>
</feature>
<protein>
    <submittedName>
        <fullName evidence="3">Uncharacterized protein</fullName>
    </submittedName>
</protein>
<dbReference type="Proteomes" id="UP000683000">
    <property type="component" value="Unassembled WGS sequence"/>
</dbReference>
<feature type="compositionally biased region" description="Polar residues" evidence="1">
    <location>
        <begin position="241"/>
        <end position="253"/>
    </location>
</feature>
<accession>A0A8I2YRN6</accession>
<feature type="region of interest" description="Disordered" evidence="1">
    <location>
        <begin position="384"/>
        <end position="404"/>
    </location>
</feature>
<organism evidence="3 4">
    <name type="scientific">Boletus reticuloceps</name>
    <dbReference type="NCBI Taxonomy" id="495285"/>
    <lineage>
        <taxon>Eukaryota</taxon>
        <taxon>Fungi</taxon>
        <taxon>Dikarya</taxon>
        <taxon>Basidiomycota</taxon>
        <taxon>Agaricomycotina</taxon>
        <taxon>Agaricomycetes</taxon>
        <taxon>Agaricomycetidae</taxon>
        <taxon>Boletales</taxon>
        <taxon>Boletineae</taxon>
        <taxon>Boletaceae</taxon>
        <taxon>Boletoideae</taxon>
        <taxon>Boletus</taxon>
    </lineage>
</organism>